<dbReference type="EMBL" id="CM016553">
    <property type="protein sequence ID" value="TKW30314.1"/>
    <property type="molecule type" value="Genomic_DNA"/>
</dbReference>
<evidence type="ECO:0000256" key="1">
    <source>
        <dbReference type="SAM" id="MobiDB-lite"/>
    </source>
</evidence>
<keyword evidence="3" id="KW-1185">Reference proteome</keyword>
<gene>
    <name evidence="2" type="ORF">SEVIR_2G027650v2</name>
</gene>
<dbReference type="Gramene" id="TKW30314">
    <property type="protein sequence ID" value="TKW30314"/>
    <property type="gene ID" value="SEVIR_2G027650v2"/>
</dbReference>
<feature type="region of interest" description="Disordered" evidence="1">
    <location>
        <begin position="109"/>
        <end position="129"/>
    </location>
</feature>
<feature type="region of interest" description="Disordered" evidence="1">
    <location>
        <begin position="188"/>
        <end position="239"/>
    </location>
</feature>
<evidence type="ECO:0000313" key="3">
    <source>
        <dbReference type="Proteomes" id="UP000298652"/>
    </source>
</evidence>
<feature type="compositionally biased region" description="Polar residues" evidence="1">
    <location>
        <begin position="71"/>
        <end position="85"/>
    </location>
</feature>
<organism evidence="2 3">
    <name type="scientific">Setaria viridis</name>
    <name type="common">Green bristlegrass</name>
    <name type="synonym">Setaria italica subsp. viridis</name>
    <dbReference type="NCBI Taxonomy" id="4556"/>
    <lineage>
        <taxon>Eukaryota</taxon>
        <taxon>Viridiplantae</taxon>
        <taxon>Streptophyta</taxon>
        <taxon>Embryophyta</taxon>
        <taxon>Tracheophyta</taxon>
        <taxon>Spermatophyta</taxon>
        <taxon>Magnoliopsida</taxon>
        <taxon>Liliopsida</taxon>
        <taxon>Poales</taxon>
        <taxon>Poaceae</taxon>
        <taxon>PACMAD clade</taxon>
        <taxon>Panicoideae</taxon>
        <taxon>Panicodae</taxon>
        <taxon>Paniceae</taxon>
        <taxon>Cenchrinae</taxon>
        <taxon>Setaria</taxon>
    </lineage>
</organism>
<accession>A0A4U6VNN6</accession>
<dbReference type="Proteomes" id="UP000298652">
    <property type="component" value="Chromosome 2"/>
</dbReference>
<name>A0A4U6VNN6_SETVI</name>
<sequence length="239" mass="26083">MEPFTRARLFRLRRPPASTPAKSPPLSANGARRGRSTPQQCTSAPSSKPPSSSLLPPFQAPVPSNRKFLPQTGSSRGSRSPTKSGQLPPPLSNSPRLRLLHFLSHTLGHSSSPAIHPIARNPTLPNSRNSTRHPHCLTAEHHLPVILVVNQPLKRNREVNIADGTYELHPTPEEEAVADLHHAEVEPVPEQAEDQFGNSECEGEDDVSEFAASSSWSTQLPPGWTVEWDPSSDGEDRGQ</sequence>
<reference evidence="2" key="1">
    <citation type="submission" date="2019-03" db="EMBL/GenBank/DDBJ databases">
        <title>WGS assembly of Setaria viridis.</title>
        <authorList>
            <person name="Huang P."/>
            <person name="Jenkins J."/>
            <person name="Grimwood J."/>
            <person name="Barry K."/>
            <person name="Healey A."/>
            <person name="Mamidi S."/>
            <person name="Sreedasyam A."/>
            <person name="Shu S."/>
            <person name="Feldman M."/>
            <person name="Wu J."/>
            <person name="Yu Y."/>
            <person name="Chen C."/>
            <person name="Johnson J."/>
            <person name="Rokhsar D."/>
            <person name="Baxter I."/>
            <person name="Schmutz J."/>
            <person name="Brutnell T."/>
            <person name="Kellogg E."/>
        </authorList>
    </citation>
    <scope>NUCLEOTIDE SEQUENCE [LARGE SCALE GENOMIC DNA]</scope>
</reference>
<proteinExistence type="predicted"/>
<dbReference type="AlphaFoldDB" id="A0A4U6VNN6"/>
<feature type="region of interest" description="Disordered" evidence="1">
    <location>
        <begin position="1"/>
        <end position="95"/>
    </location>
</feature>
<feature type="compositionally biased region" description="Polar residues" evidence="1">
    <location>
        <begin position="211"/>
        <end position="220"/>
    </location>
</feature>
<feature type="compositionally biased region" description="Low complexity" evidence="1">
    <location>
        <begin position="45"/>
        <end position="57"/>
    </location>
</feature>
<protein>
    <submittedName>
        <fullName evidence="2">Uncharacterized protein</fullName>
    </submittedName>
</protein>
<evidence type="ECO:0000313" key="2">
    <source>
        <dbReference type="EMBL" id="TKW30314.1"/>
    </source>
</evidence>